<keyword evidence="10" id="KW-1185">Reference proteome</keyword>
<keyword evidence="4" id="KW-0997">Cell inner membrane</keyword>
<organism evidence="9 10">
    <name type="scientific">Chrysochromulina tobinii</name>
    <dbReference type="NCBI Taxonomy" id="1460289"/>
    <lineage>
        <taxon>Eukaryota</taxon>
        <taxon>Haptista</taxon>
        <taxon>Haptophyta</taxon>
        <taxon>Prymnesiophyceae</taxon>
        <taxon>Prymnesiales</taxon>
        <taxon>Chrysochromulinaceae</taxon>
        <taxon>Chrysochromulina</taxon>
    </lineage>
</organism>
<evidence type="ECO:0000256" key="8">
    <source>
        <dbReference type="SAM" id="Phobius"/>
    </source>
</evidence>
<keyword evidence="3" id="KW-1003">Cell membrane</keyword>
<protein>
    <submittedName>
        <fullName evidence="9">YeeE/YedE family protein</fullName>
    </submittedName>
</protein>
<feature type="transmembrane region" description="Helical" evidence="8">
    <location>
        <begin position="294"/>
        <end position="312"/>
    </location>
</feature>
<dbReference type="PROSITE" id="PS51257">
    <property type="entry name" value="PROKAR_LIPOPROTEIN"/>
    <property type="match status" value="1"/>
</dbReference>
<comment type="subcellular location">
    <subcellularLocation>
        <location evidence="1">Cell inner membrane</location>
        <topology evidence="1">Multi-pass membrane protein</topology>
    </subcellularLocation>
</comment>
<feature type="transmembrane region" description="Helical" evidence="8">
    <location>
        <begin position="219"/>
        <end position="238"/>
    </location>
</feature>
<evidence type="ECO:0000313" key="10">
    <source>
        <dbReference type="Proteomes" id="UP000037460"/>
    </source>
</evidence>
<evidence type="ECO:0000256" key="3">
    <source>
        <dbReference type="ARBA" id="ARBA00022475"/>
    </source>
</evidence>
<gene>
    <name evidence="9" type="ORF">Ctob_011575</name>
</gene>
<feature type="transmembrane region" description="Helical" evidence="8">
    <location>
        <begin position="110"/>
        <end position="133"/>
    </location>
</feature>
<sequence length="325" mass="31887">MSTFRPLEAVIGGLFVGAACGVYMLFSGRIAGCSGSLKAILLGPRETTKIAFTGGLLAGGALMKVLLPSNFSAPPAPSLLLAFAGLATGIGTALANGCTSGHGLCGLSRFSFRSLVAVPTFMVAAIITTTIASGGTVGAFLPIGVTPAATTGLAAQLAGGLALALAAGIALLPAKSTAREVYLGLWSGGCFAIGLSIGGMVRPSAVTGALGPAAFDGTLWVLFCTALATTFVSFRVAARVGVREATVWGAASPPPVDRALLLGSVIFGIGWGAGGLCPGPLLVVVGAAPGAPGLLLVLLTVSLGMVLSDVVLRKAVLGKAVLGKG</sequence>
<dbReference type="PANTHER" id="PTHR30574">
    <property type="entry name" value="INNER MEMBRANE PROTEIN YEDE"/>
    <property type="match status" value="1"/>
</dbReference>
<evidence type="ECO:0000313" key="9">
    <source>
        <dbReference type="EMBL" id="KOO29826.1"/>
    </source>
</evidence>
<evidence type="ECO:0000256" key="6">
    <source>
        <dbReference type="ARBA" id="ARBA00022989"/>
    </source>
</evidence>
<reference evidence="10" key="1">
    <citation type="journal article" date="2015" name="PLoS Genet.">
        <title>Genome Sequence and Transcriptome Analyses of Chrysochromulina tobin: Metabolic Tools for Enhanced Algal Fitness in the Prominent Order Prymnesiales (Haptophyceae).</title>
        <authorList>
            <person name="Hovde B.T."/>
            <person name="Deodato C.R."/>
            <person name="Hunsperger H.M."/>
            <person name="Ryken S.A."/>
            <person name="Yost W."/>
            <person name="Jha R.K."/>
            <person name="Patterson J."/>
            <person name="Monnat R.J. Jr."/>
            <person name="Barlow S.B."/>
            <person name="Starkenburg S.R."/>
            <person name="Cattolico R.A."/>
        </authorList>
    </citation>
    <scope>NUCLEOTIDE SEQUENCE</scope>
    <source>
        <strain evidence="10">CCMP291</strain>
    </source>
</reference>
<evidence type="ECO:0000256" key="4">
    <source>
        <dbReference type="ARBA" id="ARBA00022519"/>
    </source>
</evidence>
<dbReference type="OrthoDB" id="46116at2759"/>
<feature type="transmembrane region" description="Helical" evidence="8">
    <location>
        <begin position="181"/>
        <end position="199"/>
    </location>
</feature>
<keyword evidence="7 8" id="KW-0472">Membrane</keyword>
<dbReference type="PANTHER" id="PTHR30574:SF1">
    <property type="entry name" value="SULPHUR TRANSPORT DOMAIN-CONTAINING PROTEIN"/>
    <property type="match status" value="1"/>
</dbReference>
<keyword evidence="6 8" id="KW-1133">Transmembrane helix</keyword>
<feature type="transmembrane region" description="Helical" evidence="8">
    <location>
        <begin position="79"/>
        <end position="98"/>
    </location>
</feature>
<dbReference type="GO" id="GO:0005886">
    <property type="term" value="C:plasma membrane"/>
    <property type="evidence" value="ECO:0007669"/>
    <property type="project" value="UniProtKB-SubCell"/>
</dbReference>
<feature type="transmembrane region" description="Helical" evidence="8">
    <location>
        <begin position="153"/>
        <end position="174"/>
    </location>
</feature>
<keyword evidence="5 8" id="KW-0812">Transmembrane</keyword>
<comment type="caution">
    <text evidence="9">The sequence shown here is derived from an EMBL/GenBank/DDBJ whole genome shotgun (WGS) entry which is preliminary data.</text>
</comment>
<evidence type="ECO:0000256" key="7">
    <source>
        <dbReference type="ARBA" id="ARBA00023136"/>
    </source>
</evidence>
<dbReference type="InterPro" id="IPR046513">
    <property type="entry name" value="DUF6691"/>
</dbReference>
<dbReference type="InterPro" id="IPR007272">
    <property type="entry name" value="Sulf_transp_TsuA/YedE"/>
</dbReference>
<evidence type="ECO:0000256" key="2">
    <source>
        <dbReference type="ARBA" id="ARBA00022448"/>
    </source>
</evidence>
<dbReference type="Pfam" id="PF20398">
    <property type="entry name" value="DUF6691"/>
    <property type="match status" value="1"/>
</dbReference>
<feature type="transmembrane region" description="Helical" evidence="8">
    <location>
        <begin position="6"/>
        <end position="26"/>
    </location>
</feature>
<accession>A0A0M0JT45</accession>
<keyword evidence="2" id="KW-0813">Transport</keyword>
<dbReference type="AlphaFoldDB" id="A0A0M0JT45"/>
<evidence type="ECO:0000256" key="1">
    <source>
        <dbReference type="ARBA" id="ARBA00004429"/>
    </source>
</evidence>
<dbReference type="EMBL" id="JWZX01002351">
    <property type="protein sequence ID" value="KOO29826.1"/>
    <property type="molecule type" value="Genomic_DNA"/>
</dbReference>
<proteinExistence type="predicted"/>
<evidence type="ECO:0000256" key="5">
    <source>
        <dbReference type="ARBA" id="ARBA00022692"/>
    </source>
</evidence>
<feature type="transmembrane region" description="Helical" evidence="8">
    <location>
        <begin position="259"/>
        <end position="288"/>
    </location>
</feature>
<name>A0A0M0JT45_9EUKA</name>
<dbReference type="Proteomes" id="UP000037460">
    <property type="component" value="Unassembled WGS sequence"/>
</dbReference>